<sequence length="51" mass="6059">MNFLTFTIEIVGVDVEDLYFLELLEAKRYNVFELNEHFDIIKSELAEYLNG</sequence>
<reference evidence="1 2" key="1">
    <citation type="submission" date="2017-07" db="EMBL/GenBank/DDBJ databases">
        <title>Genome Sequence of Arenibacter algicola Strain SMS7 Isolated from a culture of the Diatom Skeletonema marinoi.</title>
        <authorList>
            <person name="Topel M."/>
            <person name="Pinder M.I.M."/>
            <person name="Johansson O.N."/>
            <person name="Kourtchenko O."/>
            <person name="Godhe A."/>
            <person name="Clarke A.K."/>
        </authorList>
    </citation>
    <scope>NUCLEOTIDE SEQUENCE [LARGE SCALE GENOMIC DNA]</scope>
    <source>
        <strain evidence="1 2">SMS7</strain>
    </source>
</reference>
<dbReference type="EMBL" id="CP022515">
    <property type="protein sequence ID" value="ASO04786.1"/>
    <property type="molecule type" value="Genomic_DNA"/>
</dbReference>
<accession>A0A221UUL2</accession>
<gene>
    <name evidence="1" type="ORF">AREALGSMS7_01313</name>
</gene>
<dbReference type="KEGG" id="aalg:AREALGSMS7_01313"/>
<organism evidence="1 2">
    <name type="scientific">Arenibacter algicola</name>
    <dbReference type="NCBI Taxonomy" id="616991"/>
    <lineage>
        <taxon>Bacteria</taxon>
        <taxon>Pseudomonadati</taxon>
        <taxon>Bacteroidota</taxon>
        <taxon>Flavobacteriia</taxon>
        <taxon>Flavobacteriales</taxon>
        <taxon>Flavobacteriaceae</taxon>
        <taxon>Arenibacter</taxon>
    </lineage>
</organism>
<proteinExistence type="predicted"/>
<dbReference type="AlphaFoldDB" id="A0A221UUL2"/>
<dbReference type="Proteomes" id="UP000204551">
    <property type="component" value="Chromosome"/>
</dbReference>
<evidence type="ECO:0000313" key="1">
    <source>
        <dbReference type="EMBL" id="ASO04786.1"/>
    </source>
</evidence>
<evidence type="ECO:0000313" key="2">
    <source>
        <dbReference type="Proteomes" id="UP000204551"/>
    </source>
</evidence>
<protein>
    <submittedName>
        <fullName evidence="1">Uncharacterized protein</fullName>
    </submittedName>
</protein>
<name>A0A221UUL2_9FLAO</name>